<reference evidence="3 4" key="1">
    <citation type="submission" date="2020-05" db="EMBL/GenBank/DDBJ databases">
        <title>Complete genome of Desulfobulbus oligotrophicus.</title>
        <authorList>
            <person name="Podar M."/>
        </authorList>
    </citation>
    <scope>NUCLEOTIDE SEQUENCE [LARGE SCALE GENOMIC DNA]</scope>
    <source>
        <strain evidence="3 4">Prop6</strain>
    </source>
</reference>
<dbReference type="KEGG" id="dog:HP555_01220"/>
<feature type="compositionally biased region" description="Polar residues" evidence="1">
    <location>
        <begin position="16"/>
        <end position="27"/>
    </location>
</feature>
<dbReference type="PANTHER" id="PTHR36304:SF4">
    <property type="entry name" value="DUF4388 DOMAIN-CONTAINING PROTEIN"/>
    <property type="match status" value="1"/>
</dbReference>
<feature type="domain" description="PatA-like N-terminal" evidence="2">
    <location>
        <begin position="116"/>
        <end position="191"/>
    </location>
</feature>
<dbReference type="Proteomes" id="UP000596092">
    <property type="component" value="Chromosome"/>
</dbReference>
<dbReference type="InterPro" id="IPR037257">
    <property type="entry name" value="T2SS_E_N_sf"/>
</dbReference>
<dbReference type="Pfam" id="PF14332">
    <property type="entry name" value="DUF4388"/>
    <property type="match status" value="2"/>
</dbReference>
<protein>
    <submittedName>
        <fullName evidence="3">DUF4388 domain-containing protein</fullName>
    </submittedName>
</protein>
<evidence type="ECO:0000313" key="3">
    <source>
        <dbReference type="EMBL" id="QQG64574.1"/>
    </source>
</evidence>
<sequence>MNNFFRLQSKKDAASQPGSHRSNETVSSPPPPAMQGDIGIIALENVFQLFDLAALTGKLEIESPTDCGIFYFRNGALIHGLLRINQRKIGQLLLEAQVITQEQLDECLHLHEQSSNRQRFGQLLIEKGYVKPGWLDKSLLTQVKEAFFATLSWQEGSFRFYPNQLPEKGATQFYTRIDHLLLEGMMAIDEHGAPDGGDDE</sequence>
<accession>A0A7T5VB05</accession>
<dbReference type="RefSeq" id="WP_199263406.1">
    <property type="nucleotide sequence ID" value="NZ_CP054140.1"/>
</dbReference>
<evidence type="ECO:0000259" key="2">
    <source>
        <dbReference type="Pfam" id="PF14332"/>
    </source>
</evidence>
<keyword evidence="4" id="KW-1185">Reference proteome</keyword>
<dbReference type="SUPFAM" id="SSF160246">
    <property type="entry name" value="EspE N-terminal domain-like"/>
    <property type="match status" value="1"/>
</dbReference>
<evidence type="ECO:0000256" key="1">
    <source>
        <dbReference type="SAM" id="MobiDB-lite"/>
    </source>
</evidence>
<gene>
    <name evidence="3" type="ORF">HP555_01220</name>
</gene>
<proteinExistence type="predicted"/>
<dbReference type="PANTHER" id="PTHR36304">
    <property type="entry name" value="DOMAIN GTPASE-ACTIVATING PROTEIN, PUTATIVE-RELATED-RELATED"/>
    <property type="match status" value="1"/>
</dbReference>
<dbReference type="AlphaFoldDB" id="A0A7T5VB05"/>
<evidence type="ECO:0000313" key="4">
    <source>
        <dbReference type="Proteomes" id="UP000596092"/>
    </source>
</evidence>
<dbReference type="EMBL" id="CP054140">
    <property type="protein sequence ID" value="QQG64574.1"/>
    <property type="molecule type" value="Genomic_DNA"/>
</dbReference>
<feature type="domain" description="PatA-like N-terminal" evidence="2">
    <location>
        <begin position="35"/>
        <end position="110"/>
    </location>
</feature>
<dbReference type="InterPro" id="IPR025497">
    <property type="entry name" value="PatA-like_N"/>
</dbReference>
<organism evidence="3 4">
    <name type="scientific">Desulfobulbus oligotrophicus</name>
    <dbReference type="NCBI Taxonomy" id="1909699"/>
    <lineage>
        <taxon>Bacteria</taxon>
        <taxon>Pseudomonadati</taxon>
        <taxon>Thermodesulfobacteriota</taxon>
        <taxon>Desulfobulbia</taxon>
        <taxon>Desulfobulbales</taxon>
        <taxon>Desulfobulbaceae</taxon>
        <taxon>Desulfobulbus</taxon>
    </lineage>
</organism>
<name>A0A7T5VB05_9BACT</name>
<feature type="region of interest" description="Disordered" evidence="1">
    <location>
        <begin position="1"/>
        <end position="31"/>
    </location>
</feature>